<accession>A0A1H1CZ56</accession>
<feature type="transmembrane region" description="Helical" evidence="6">
    <location>
        <begin position="105"/>
        <end position="136"/>
    </location>
</feature>
<dbReference type="CDD" id="cd06261">
    <property type="entry name" value="TM_PBP2"/>
    <property type="match status" value="1"/>
</dbReference>
<dbReference type="Pfam" id="PF00528">
    <property type="entry name" value="BPD_transp_1"/>
    <property type="match status" value="1"/>
</dbReference>
<dbReference type="FunFam" id="1.10.3720.10:FF:000001">
    <property type="entry name" value="Glycine betaine ABC transporter, permease"/>
    <property type="match status" value="1"/>
</dbReference>
<keyword evidence="2 6" id="KW-0813">Transport</keyword>
<dbReference type="GO" id="GO:0005886">
    <property type="term" value="C:plasma membrane"/>
    <property type="evidence" value="ECO:0007669"/>
    <property type="project" value="UniProtKB-SubCell"/>
</dbReference>
<dbReference type="InterPro" id="IPR051204">
    <property type="entry name" value="ABC_transp_perm/SBD"/>
</dbReference>
<comment type="subcellular location">
    <subcellularLocation>
        <location evidence="6">Cell membrane</location>
        <topology evidence="6">Multi-pass membrane protein</topology>
    </subcellularLocation>
    <subcellularLocation>
        <location evidence="1">Membrane</location>
        <topology evidence="1">Multi-pass membrane protein</topology>
    </subcellularLocation>
</comment>
<comment type="similarity">
    <text evidence="6">Belongs to the binding-protein-dependent transport system permease family.</text>
</comment>
<evidence type="ECO:0000256" key="4">
    <source>
        <dbReference type="ARBA" id="ARBA00022989"/>
    </source>
</evidence>
<dbReference type="PANTHER" id="PTHR30177">
    <property type="entry name" value="GLYCINE BETAINE/L-PROLINE TRANSPORT SYSTEM PERMEASE PROTEIN PROW"/>
    <property type="match status" value="1"/>
</dbReference>
<evidence type="ECO:0000256" key="1">
    <source>
        <dbReference type="ARBA" id="ARBA00004141"/>
    </source>
</evidence>
<dbReference type="SUPFAM" id="SSF161098">
    <property type="entry name" value="MetI-like"/>
    <property type="match status" value="1"/>
</dbReference>
<evidence type="ECO:0000259" key="7">
    <source>
        <dbReference type="PROSITE" id="PS50928"/>
    </source>
</evidence>
<feature type="transmembrane region" description="Helical" evidence="6">
    <location>
        <begin position="20"/>
        <end position="42"/>
    </location>
</feature>
<feature type="transmembrane region" description="Helical" evidence="6">
    <location>
        <begin position="175"/>
        <end position="200"/>
    </location>
</feature>
<dbReference type="EMBL" id="FNKK01000002">
    <property type="protein sequence ID" value="SDQ69591.1"/>
    <property type="molecule type" value="Genomic_DNA"/>
</dbReference>
<organism evidence="8 9">
    <name type="scientific">Thermostaphylospora chromogena</name>
    <dbReference type="NCBI Taxonomy" id="35622"/>
    <lineage>
        <taxon>Bacteria</taxon>
        <taxon>Bacillati</taxon>
        <taxon>Actinomycetota</taxon>
        <taxon>Actinomycetes</taxon>
        <taxon>Streptosporangiales</taxon>
        <taxon>Thermomonosporaceae</taxon>
        <taxon>Thermostaphylospora</taxon>
    </lineage>
</organism>
<evidence type="ECO:0000256" key="2">
    <source>
        <dbReference type="ARBA" id="ARBA00022448"/>
    </source>
</evidence>
<dbReference type="PROSITE" id="PS50928">
    <property type="entry name" value="ABC_TM1"/>
    <property type="match status" value="1"/>
</dbReference>
<reference evidence="8 9" key="1">
    <citation type="submission" date="2016-10" db="EMBL/GenBank/DDBJ databases">
        <authorList>
            <person name="de Groot N.N."/>
        </authorList>
    </citation>
    <scope>NUCLEOTIDE SEQUENCE [LARGE SCALE GENOMIC DNA]</scope>
    <source>
        <strain evidence="8 9">DSM 43794</strain>
    </source>
</reference>
<dbReference type="AlphaFoldDB" id="A0A1H1CZ56"/>
<gene>
    <name evidence="8" type="ORF">SAMN04489764_1738</name>
</gene>
<keyword evidence="3 6" id="KW-0812">Transmembrane</keyword>
<dbReference type="Proteomes" id="UP000217103">
    <property type="component" value="Unassembled WGS sequence"/>
</dbReference>
<evidence type="ECO:0000313" key="9">
    <source>
        <dbReference type="Proteomes" id="UP000217103"/>
    </source>
</evidence>
<evidence type="ECO:0000256" key="3">
    <source>
        <dbReference type="ARBA" id="ARBA00022692"/>
    </source>
</evidence>
<dbReference type="Gene3D" id="1.10.3720.10">
    <property type="entry name" value="MetI-like"/>
    <property type="match status" value="1"/>
</dbReference>
<name>A0A1H1CZ56_9ACTN</name>
<dbReference type="OrthoDB" id="9801163at2"/>
<dbReference type="GO" id="GO:0055085">
    <property type="term" value="P:transmembrane transport"/>
    <property type="evidence" value="ECO:0007669"/>
    <property type="project" value="InterPro"/>
</dbReference>
<feature type="transmembrane region" description="Helical" evidence="6">
    <location>
        <begin position="63"/>
        <end position="85"/>
    </location>
</feature>
<dbReference type="GO" id="GO:0031460">
    <property type="term" value="P:glycine betaine transport"/>
    <property type="evidence" value="ECO:0007669"/>
    <property type="project" value="TreeGrafter"/>
</dbReference>
<dbReference type="STRING" id="35622.SAMN04489764_1738"/>
<evidence type="ECO:0000313" key="8">
    <source>
        <dbReference type="EMBL" id="SDQ69591.1"/>
    </source>
</evidence>
<dbReference type="InterPro" id="IPR000515">
    <property type="entry name" value="MetI-like"/>
</dbReference>
<keyword evidence="4 6" id="KW-1133">Transmembrane helix</keyword>
<dbReference type="RefSeq" id="WP_093258554.1">
    <property type="nucleotide sequence ID" value="NZ_FNKK01000002.1"/>
</dbReference>
<evidence type="ECO:0000256" key="6">
    <source>
        <dbReference type="RuleBase" id="RU363032"/>
    </source>
</evidence>
<keyword evidence="9" id="KW-1185">Reference proteome</keyword>
<sequence>MSDLIGLQTESGEGARARTWILPAIALALTAGMLVYLRVAPLDSIEQRLLSTDVLMERTMEHVWLVVVSTIAVITIAVPLGVLLSRRRARWIGVPVLAVANAGQAIPSIGVLVLLAILFGVGFWMAVIALTAYAVLPVLRNTMVGLGQVDRFLIEAGRGMGMSSRQVLIKIELPLAVPVMLAGIRVALILNVGVATLATYTNAGGLGSLIESGIVLNRMSVLMTGSVLTIALALLVDWLAGLAERKLHPRGL</sequence>
<protein>
    <submittedName>
        <fullName evidence="8">Osmoprotectant transport system permease protein</fullName>
    </submittedName>
</protein>
<proteinExistence type="inferred from homology"/>
<feature type="domain" description="ABC transmembrane type-1" evidence="7">
    <location>
        <begin position="59"/>
        <end position="240"/>
    </location>
</feature>
<feature type="transmembrane region" description="Helical" evidence="6">
    <location>
        <begin position="220"/>
        <end position="240"/>
    </location>
</feature>
<evidence type="ECO:0000256" key="5">
    <source>
        <dbReference type="ARBA" id="ARBA00023136"/>
    </source>
</evidence>
<keyword evidence="5 6" id="KW-0472">Membrane</keyword>
<dbReference type="PANTHER" id="PTHR30177:SF4">
    <property type="entry name" value="OSMOPROTECTANT IMPORT PERMEASE PROTEIN OSMW"/>
    <property type="match status" value="1"/>
</dbReference>
<dbReference type="InterPro" id="IPR035906">
    <property type="entry name" value="MetI-like_sf"/>
</dbReference>